<sequence length="50" mass="6150">MNYYLNKLRTYHEVHKMYREGNSIRKISEQLGLNWSTIKKLLSKDDRSYQ</sequence>
<protein>
    <submittedName>
        <fullName evidence="2">Helix-turn-helix domain-containing protein</fullName>
    </submittedName>
</protein>
<dbReference type="InterPro" id="IPR009057">
    <property type="entry name" value="Homeodomain-like_sf"/>
</dbReference>
<dbReference type="SUPFAM" id="SSF46689">
    <property type="entry name" value="Homeodomain-like"/>
    <property type="match status" value="1"/>
</dbReference>
<dbReference type="Gene3D" id="1.10.10.60">
    <property type="entry name" value="Homeodomain-like"/>
    <property type="match status" value="1"/>
</dbReference>
<keyword evidence="3" id="KW-1185">Reference proteome</keyword>
<evidence type="ECO:0000259" key="1">
    <source>
        <dbReference type="Pfam" id="PF02796"/>
    </source>
</evidence>
<name>A0A6N8L3F9_9SPHI</name>
<dbReference type="OrthoDB" id="3193769at2"/>
<dbReference type="RefSeq" id="WP_160370536.1">
    <property type="nucleotide sequence ID" value="NZ_WSQA01000016.1"/>
</dbReference>
<evidence type="ECO:0000313" key="3">
    <source>
        <dbReference type="Proteomes" id="UP000435036"/>
    </source>
</evidence>
<accession>A0A6N8L3F9</accession>
<dbReference type="AlphaFoldDB" id="A0A6N8L3F9"/>
<dbReference type="EMBL" id="WSQA01000016">
    <property type="protein sequence ID" value="MVZ63817.1"/>
    <property type="molecule type" value="Genomic_DNA"/>
</dbReference>
<proteinExistence type="predicted"/>
<feature type="domain" description="Resolvase HTH" evidence="1">
    <location>
        <begin position="10"/>
        <end position="44"/>
    </location>
</feature>
<dbReference type="GO" id="GO:0000150">
    <property type="term" value="F:DNA strand exchange activity"/>
    <property type="evidence" value="ECO:0007669"/>
    <property type="project" value="InterPro"/>
</dbReference>
<dbReference type="GO" id="GO:0003677">
    <property type="term" value="F:DNA binding"/>
    <property type="evidence" value="ECO:0007669"/>
    <property type="project" value="InterPro"/>
</dbReference>
<comment type="caution">
    <text evidence="2">The sequence shown here is derived from an EMBL/GenBank/DDBJ whole genome shotgun (WGS) entry which is preliminary data.</text>
</comment>
<gene>
    <name evidence="2" type="ORF">GQF63_17470</name>
</gene>
<dbReference type="Pfam" id="PF02796">
    <property type="entry name" value="HTH_7"/>
    <property type="match status" value="1"/>
</dbReference>
<dbReference type="InterPro" id="IPR006120">
    <property type="entry name" value="Resolvase_HTH_dom"/>
</dbReference>
<dbReference type="Proteomes" id="UP000435036">
    <property type="component" value="Unassembled WGS sequence"/>
</dbReference>
<evidence type="ECO:0000313" key="2">
    <source>
        <dbReference type="EMBL" id="MVZ63817.1"/>
    </source>
</evidence>
<organism evidence="2 3">
    <name type="scientific">Sphingobacterium humi</name>
    <dbReference type="NCBI Taxonomy" id="1796905"/>
    <lineage>
        <taxon>Bacteria</taxon>
        <taxon>Pseudomonadati</taxon>
        <taxon>Bacteroidota</taxon>
        <taxon>Sphingobacteriia</taxon>
        <taxon>Sphingobacteriales</taxon>
        <taxon>Sphingobacteriaceae</taxon>
        <taxon>Sphingobacterium</taxon>
    </lineage>
</organism>
<reference evidence="2 3" key="1">
    <citation type="submission" date="2019-12" db="EMBL/GenBank/DDBJ databases">
        <authorList>
            <person name="Dong K."/>
        </authorList>
    </citation>
    <scope>NUCLEOTIDE SEQUENCE [LARGE SCALE GENOMIC DNA]</scope>
    <source>
        <strain evidence="2 3">JCM 31225</strain>
    </source>
</reference>